<feature type="transmembrane region" description="Helical" evidence="1">
    <location>
        <begin position="97"/>
        <end position="118"/>
    </location>
</feature>
<dbReference type="HOGENOM" id="CLU_113596_0_0_9"/>
<feature type="transmembrane region" description="Helical" evidence="1">
    <location>
        <begin position="124"/>
        <end position="143"/>
    </location>
</feature>
<feature type="transmembrane region" description="Helical" evidence="1">
    <location>
        <begin position="6"/>
        <end position="26"/>
    </location>
</feature>
<dbReference type="Pfam" id="PF06168">
    <property type="entry name" value="DUF981"/>
    <property type="match status" value="1"/>
</dbReference>
<dbReference type="AlphaFoldDB" id="G8TSU2"/>
<evidence type="ECO:0000313" key="2">
    <source>
        <dbReference type="EMBL" id="AEW04469.1"/>
    </source>
</evidence>
<dbReference type="KEGG" id="sap:Sulac_0967"/>
<dbReference type="PATRIC" id="fig|679936.5.peg.1023"/>
<dbReference type="EMBL" id="CP003179">
    <property type="protein sequence ID" value="AEW04469.1"/>
    <property type="molecule type" value="Genomic_DNA"/>
</dbReference>
<feature type="transmembrane region" description="Helical" evidence="1">
    <location>
        <begin position="38"/>
        <end position="60"/>
    </location>
</feature>
<gene>
    <name evidence="2" type="ordered locus">Sulac_0967</name>
</gene>
<sequence>MFIDFVGVMLVNLAAGLAILAHYLYVNPDRGTRRSWASGFFAVGLLGLLTAFAMVVTWPLPGSYNVAFGEPALFLSVAFLAAAITLAFEWEPLIPALFGVFGGILAIVVGIRLMNLGMTKSPVLAGWGYITAGLGGLLTLPALQWRQVRWIAVLAAIILGISALIWAVTGYQAVWGHLADFAKYVPATLLNSAHK</sequence>
<accession>G8TSU2</accession>
<dbReference type="Proteomes" id="UP000005439">
    <property type="component" value="Chromosome"/>
</dbReference>
<reference evidence="3" key="1">
    <citation type="submission" date="2011-12" db="EMBL/GenBank/DDBJ databases">
        <title>The complete genome of chromosome of Sulfobacillus acidophilus DSM 10332.</title>
        <authorList>
            <person name="Lucas S."/>
            <person name="Han J."/>
            <person name="Lapidus A."/>
            <person name="Bruce D."/>
            <person name="Goodwin L."/>
            <person name="Pitluck S."/>
            <person name="Peters L."/>
            <person name="Kyrpides N."/>
            <person name="Mavromatis K."/>
            <person name="Ivanova N."/>
            <person name="Mikhailova N."/>
            <person name="Chertkov O."/>
            <person name="Saunders E."/>
            <person name="Detter J.C."/>
            <person name="Tapia R."/>
            <person name="Han C."/>
            <person name="Land M."/>
            <person name="Hauser L."/>
            <person name="Markowitz V."/>
            <person name="Cheng J.-F."/>
            <person name="Hugenholtz P."/>
            <person name="Woyke T."/>
            <person name="Wu D."/>
            <person name="Pukall R."/>
            <person name="Gehrich-Schroeter G."/>
            <person name="Schneider S."/>
            <person name="Klenk H.-P."/>
            <person name="Eisen J.A."/>
        </authorList>
    </citation>
    <scope>NUCLEOTIDE SEQUENCE [LARGE SCALE GENOMIC DNA]</scope>
    <source>
        <strain evidence="3">ATCC 700253 / DSM 10332 / NAL</strain>
    </source>
</reference>
<keyword evidence="3" id="KW-1185">Reference proteome</keyword>
<feature type="transmembrane region" description="Helical" evidence="1">
    <location>
        <begin position="150"/>
        <end position="168"/>
    </location>
</feature>
<dbReference type="STRING" id="679936.Sulac_0967"/>
<reference evidence="2 3" key="2">
    <citation type="journal article" date="2012" name="Stand. Genomic Sci.">
        <title>Complete genome sequence of the moderately thermophilic mineral-sulfide-oxidizing firmicute Sulfobacillus acidophilus type strain (NAL(T)).</title>
        <authorList>
            <person name="Anderson I."/>
            <person name="Chertkov O."/>
            <person name="Chen A."/>
            <person name="Saunders E."/>
            <person name="Lapidus A."/>
            <person name="Nolan M."/>
            <person name="Lucas S."/>
            <person name="Hammon N."/>
            <person name="Deshpande S."/>
            <person name="Cheng J.F."/>
            <person name="Han C."/>
            <person name="Tapia R."/>
            <person name="Goodwin L.A."/>
            <person name="Pitluck S."/>
            <person name="Liolios K."/>
            <person name="Pagani I."/>
            <person name="Ivanova N."/>
            <person name="Mikhailova N."/>
            <person name="Pati A."/>
            <person name="Palaniappan K."/>
            <person name="Land M."/>
            <person name="Pan C."/>
            <person name="Rohde M."/>
            <person name="Pukall R."/>
            <person name="Goker M."/>
            <person name="Detter J.C."/>
            <person name="Woyke T."/>
            <person name="Bristow J."/>
            <person name="Eisen J.A."/>
            <person name="Markowitz V."/>
            <person name="Hugenholtz P."/>
            <person name="Kyrpides N.C."/>
            <person name="Klenk H.P."/>
            <person name="Mavromatis K."/>
        </authorList>
    </citation>
    <scope>NUCLEOTIDE SEQUENCE [LARGE SCALE GENOMIC DNA]</scope>
    <source>
        <strain evidence="3">ATCC 700253 / DSM 10332 / NAL</strain>
    </source>
</reference>
<name>G8TSU2_SULAD</name>
<evidence type="ECO:0000256" key="1">
    <source>
        <dbReference type="SAM" id="Phobius"/>
    </source>
</evidence>
<keyword evidence="1" id="KW-0812">Transmembrane</keyword>
<organism evidence="2 3">
    <name type="scientific">Sulfobacillus acidophilus (strain ATCC 700253 / DSM 10332 / NAL)</name>
    <dbReference type="NCBI Taxonomy" id="679936"/>
    <lineage>
        <taxon>Bacteria</taxon>
        <taxon>Bacillati</taxon>
        <taxon>Bacillota</taxon>
        <taxon>Clostridia</taxon>
        <taxon>Eubacteriales</taxon>
        <taxon>Clostridiales Family XVII. Incertae Sedis</taxon>
        <taxon>Sulfobacillus</taxon>
    </lineage>
</organism>
<proteinExistence type="predicted"/>
<keyword evidence="1" id="KW-1133">Transmembrane helix</keyword>
<feature type="transmembrane region" description="Helical" evidence="1">
    <location>
        <begin position="72"/>
        <end position="90"/>
    </location>
</feature>
<protein>
    <recommendedName>
        <fullName evidence="4">DUF981 domain-containing protein</fullName>
    </recommendedName>
</protein>
<dbReference type="InterPro" id="IPR009324">
    <property type="entry name" value="DUF981"/>
</dbReference>
<evidence type="ECO:0000313" key="3">
    <source>
        <dbReference type="Proteomes" id="UP000005439"/>
    </source>
</evidence>
<keyword evidence="1" id="KW-0472">Membrane</keyword>
<evidence type="ECO:0008006" key="4">
    <source>
        <dbReference type="Google" id="ProtNLM"/>
    </source>
</evidence>